<dbReference type="PANTHER" id="PTHR12191:SF37">
    <property type="entry name" value="ZINC TRANSPORTER FOI"/>
    <property type="match status" value="1"/>
</dbReference>
<feature type="transmembrane region" description="Helical" evidence="6">
    <location>
        <begin position="165"/>
        <end position="187"/>
    </location>
</feature>
<keyword evidence="4 6" id="KW-0472">Membrane</keyword>
<evidence type="ECO:0000256" key="1">
    <source>
        <dbReference type="ARBA" id="ARBA00004141"/>
    </source>
</evidence>
<gene>
    <name evidence="7" type="ORF">A3G90_02085</name>
</gene>
<dbReference type="InterPro" id="IPR003689">
    <property type="entry name" value="ZIP"/>
</dbReference>
<evidence type="ECO:0000256" key="6">
    <source>
        <dbReference type="SAM" id="Phobius"/>
    </source>
</evidence>
<dbReference type="GO" id="GO:0005886">
    <property type="term" value="C:plasma membrane"/>
    <property type="evidence" value="ECO:0007669"/>
    <property type="project" value="TreeGrafter"/>
</dbReference>
<evidence type="ECO:0000256" key="4">
    <source>
        <dbReference type="ARBA" id="ARBA00023136"/>
    </source>
</evidence>
<dbReference type="AlphaFoldDB" id="A0A1F6FG70"/>
<evidence type="ECO:0008006" key="9">
    <source>
        <dbReference type="Google" id="ProtNLM"/>
    </source>
</evidence>
<evidence type="ECO:0000256" key="3">
    <source>
        <dbReference type="ARBA" id="ARBA00022989"/>
    </source>
</evidence>
<keyword evidence="2 6" id="KW-0812">Transmembrane</keyword>
<comment type="subcellular location">
    <subcellularLocation>
        <location evidence="1">Membrane</location>
        <topology evidence="1">Multi-pass membrane protein</topology>
    </subcellularLocation>
</comment>
<feature type="region of interest" description="Disordered" evidence="5">
    <location>
        <begin position="249"/>
        <end position="274"/>
    </location>
</feature>
<comment type="caution">
    <text evidence="7">The sequence shown here is derived from an EMBL/GenBank/DDBJ whole genome shotgun (WGS) entry which is preliminary data.</text>
</comment>
<feature type="transmembrane region" description="Helical" evidence="6">
    <location>
        <begin position="34"/>
        <end position="53"/>
    </location>
</feature>
<evidence type="ECO:0000256" key="5">
    <source>
        <dbReference type="SAM" id="MobiDB-lite"/>
    </source>
</evidence>
<evidence type="ECO:0000313" key="8">
    <source>
        <dbReference type="Proteomes" id="UP000177325"/>
    </source>
</evidence>
<protein>
    <recommendedName>
        <fullName evidence="9">ZIP family metal transporter</fullName>
    </recommendedName>
</protein>
<evidence type="ECO:0000256" key="2">
    <source>
        <dbReference type="ARBA" id="ARBA00022692"/>
    </source>
</evidence>
<dbReference type="PANTHER" id="PTHR12191">
    <property type="entry name" value="SOLUTE CARRIER FAMILY 39"/>
    <property type="match status" value="1"/>
</dbReference>
<reference evidence="7 8" key="1">
    <citation type="journal article" date="2016" name="Nat. Commun.">
        <title>Thousands of microbial genomes shed light on interconnected biogeochemical processes in an aquifer system.</title>
        <authorList>
            <person name="Anantharaman K."/>
            <person name="Brown C.T."/>
            <person name="Hug L.A."/>
            <person name="Sharon I."/>
            <person name="Castelle C.J."/>
            <person name="Probst A.J."/>
            <person name="Thomas B.C."/>
            <person name="Singh A."/>
            <person name="Wilkins M.J."/>
            <person name="Karaoz U."/>
            <person name="Brodie E.L."/>
            <person name="Williams K.H."/>
            <person name="Hubbard S.S."/>
            <person name="Banfield J.F."/>
        </authorList>
    </citation>
    <scope>NUCLEOTIDE SEQUENCE [LARGE SCALE GENOMIC DNA]</scope>
</reference>
<dbReference type="Pfam" id="PF02535">
    <property type="entry name" value="Zip"/>
    <property type="match status" value="1"/>
</dbReference>
<dbReference type="Proteomes" id="UP000177325">
    <property type="component" value="Unassembled WGS sequence"/>
</dbReference>
<sequence>MTEVIVAAFTVMLASLSGVMFTTSAAGRFLENKLSYLISFSAGVFLVTAGALALEVFELAPSLGAGAVLIVVGYILAEGVHRLMPEMHHHHDDECTRAHGAAARKIIIGDAIHNVADGVIIIAAFAVSGPLGVAATVSIVIHEVLQEISEFFVLRRAGYSIKKALMVNFAVSSTIFVGVWLGYYALASHELEVVLLSVSAGFFIHVVLHDLLPKHHEHETTKSFLQHIAVVAIGAVLMGFIAQSLADSHAHGESGHDDNEEEHHDEDEYHNELI</sequence>
<keyword evidence="3 6" id="KW-1133">Transmembrane helix</keyword>
<accession>A0A1F6FG70</accession>
<dbReference type="GO" id="GO:0030003">
    <property type="term" value="P:intracellular monoatomic cation homeostasis"/>
    <property type="evidence" value="ECO:0007669"/>
    <property type="project" value="TreeGrafter"/>
</dbReference>
<name>A0A1F6FG70_9BACT</name>
<evidence type="ECO:0000313" key="7">
    <source>
        <dbReference type="EMBL" id="OGG84848.1"/>
    </source>
</evidence>
<feature type="transmembrane region" description="Helical" evidence="6">
    <location>
        <begin position="6"/>
        <end position="27"/>
    </location>
</feature>
<dbReference type="EMBL" id="MFMM01000001">
    <property type="protein sequence ID" value="OGG84848.1"/>
    <property type="molecule type" value="Genomic_DNA"/>
</dbReference>
<organism evidence="7 8">
    <name type="scientific">Candidatus Kaiserbacteria bacterium RIFCSPLOWO2_12_FULL_45_26</name>
    <dbReference type="NCBI Taxonomy" id="1798525"/>
    <lineage>
        <taxon>Bacteria</taxon>
        <taxon>Candidatus Kaiseribacteriota</taxon>
    </lineage>
</organism>
<feature type="transmembrane region" description="Helical" evidence="6">
    <location>
        <begin position="193"/>
        <end position="212"/>
    </location>
</feature>
<dbReference type="GO" id="GO:0005385">
    <property type="term" value="F:zinc ion transmembrane transporter activity"/>
    <property type="evidence" value="ECO:0007669"/>
    <property type="project" value="TreeGrafter"/>
</dbReference>
<dbReference type="GO" id="GO:0140410">
    <property type="term" value="F:monoatomic cation:bicarbonate symporter activity"/>
    <property type="evidence" value="ECO:0007669"/>
    <property type="project" value="TreeGrafter"/>
</dbReference>
<dbReference type="STRING" id="1798525.A3G90_02085"/>
<dbReference type="GO" id="GO:0071578">
    <property type="term" value="P:zinc ion import across plasma membrane"/>
    <property type="evidence" value="ECO:0007669"/>
    <property type="project" value="TreeGrafter"/>
</dbReference>
<feature type="transmembrane region" description="Helical" evidence="6">
    <location>
        <begin position="59"/>
        <end position="77"/>
    </location>
</feature>
<proteinExistence type="predicted"/>
<dbReference type="InterPro" id="IPR050799">
    <property type="entry name" value="ZIP_Transporter"/>
</dbReference>
<feature type="transmembrane region" description="Helical" evidence="6">
    <location>
        <begin position="224"/>
        <end position="246"/>
    </location>
</feature>